<dbReference type="AlphaFoldDB" id="A0A841KU90"/>
<feature type="compositionally biased region" description="Basic and acidic residues" evidence="1">
    <location>
        <begin position="215"/>
        <end position="228"/>
    </location>
</feature>
<gene>
    <name evidence="2" type="ORF">HNQ80_001679</name>
</gene>
<sequence length="481" mass="54281">MKKRYRFGVGFICFLLFSSVVYGMEPSLEMKVSQEEIMLNETVNIVITAKDIDGIAGSDILLYYDKTKLKLIVKEIKLEQSDRVDLQEIITGIEDVPGKARIYFGLKKDKPLLRGAEKILATLAFEAIGMGNAEIKMDPTSQLVKEIVHETEISYDYASPVLSPPKQIRIIIPNTPVPEEPNDNPSDDPTEGSNESPNDDGSIDEPNDESDENDNPPKDAVDRGDRLQDSLGNNGDKLMLQALDIHSIDQNGLKLCGSIYWIDNPNVLKEITLPYHGDDLNMKRLGIYYYHEKKQKWIYLGGKVHGNTLTVSLINHNINFNKLAVLEDRTYPGFTDIVGEDMSADLVKVLTLGIIKGYEDLTLRLDQTMSREEWITAFILALDTPLKEGEDDLSFEEVSPWAQAYIRTALALELIGDTSVRGHERLMAKEAVEMLDKAVSRMAELEEKKVFRLEEEIEGDPLLTRRQAVQLLAQLLKYLYV</sequence>
<proteinExistence type="predicted"/>
<dbReference type="InterPro" id="IPR008965">
    <property type="entry name" value="CBM2/CBM3_carb-bd_dom_sf"/>
</dbReference>
<feature type="compositionally biased region" description="Acidic residues" evidence="1">
    <location>
        <begin position="197"/>
        <end position="214"/>
    </location>
</feature>
<name>A0A841KU90_9FIRM</name>
<organism evidence="2 3">
    <name type="scientific">Anaerosolibacter carboniphilus</name>
    <dbReference type="NCBI Taxonomy" id="1417629"/>
    <lineage>
        <taxon>Bacteria</taxon>
        <taxon>Bacillati</taxon>
        <taxon>Bacillota</taxon>
        <taxon>Clostridia</taxon>
        <taxon>Peptostreptococcales</taxon>
        <taxon>Thermotaleaceae</taxon>
        <taxon>Anaerosolibacter</taxon>
    </lineage>
</organism>
<dbReference type="EMBL" id="JACHEN010000008">
    <property type="protein sequence ID" value="MBB6215590.1"/>
    <property type="molecule type" value="Genomic_DNA"/>
</dbReference>
<feature type="region of interest" description="Disordered" evidence="1">
    <location>
        <begin position="173"/>
        <end position="232"/>
    </location>
</feature>
<comment type="caution">
    <text evidence="2">The sequence shown here is derived from an EMBL/GenBank/DDBJ whole genome shotgun (WGS) entry which is preliminary data.</text>
</comment>
<accession>A0A841KU90</accession>
<dbReference type="RefSeq" id="WP_184310004.1">
    <property type="nucleotide sequence ID" value="NZ_JACHEN010000008.1"/>
</dbReference>
<feature type="compositionally biased region" description="Acidic residues" evidence="1">
    <location>
        <begin position="180"/>
        <end position="190"/>
    </location>
</feature>
<protein>
    <recommendedName>
        <fullName evidence="4">S-layer homology domain-containing protein</fullName>
    </recommendedName>
</protein>
<evidence type="ECO:0000313" key="3">
    <source>
        <dbReference type="Proteomes" id="UP000579281"/>
    </source>
</evidence>
<dbReference type="Gene3D" id="2.60.40.680">
    <property type="match status" value="1"/>
</dbReference>
<dbReference type="GO" id="GO:0030246">
    <property type="term" value="F:carbohydrate binding"/>
    <property type="evidence" value="ECO:0007669"/>
    <property type="project" value="InterPro"/>
</dbReference>
<dbReference type="Proteomes" id="UP000579281">
    <property type="component" value="Unassembled WGS sequence"/>
</dbReference>
<dbReference type="CDD" id="cd08547">
    <property type="entry name" value="Type_II_cohesin"/>
    <property type="match status" value="1"/>
</dbReference>
<evidence type="ECO:0000256" key="1">
    <source>
        <dbReference type="SAM" id="MobiDB-lite"/>
    </source>
</evidence>
<evidence type="ECO:0008006" key="4">
    <source>
        <dbReference type="Google" id="ProtNLM"/>
    </source>
</evidence>
<keyword evidence="3" id="KW-1185">Reference proteome</keyword>
<evidence type="ECO:0000313" key="2">
    <source>
        <dbReference type="EMBL" id="MBB6215590.1"/>
    </source>
</evidence>
<dbReference type="SUPFAM" id="SSF49384">
    <property type="entry name" value="Carbohydrate-binding domain"/>
    <property type="match status" value="1"/>
</dbReference>
<reference evidence="2 3" key="1">
    <citation type="submission" date="2020-08" db="EMBL/GenBank/DDBJ databases">
        <title>Genomic Encyclopedia of Type Strains, Phase IV (KMG-IV): sequencing the most valuable type-strain genomes for metagenomic binning, comparative biology and taxonomic classification.</title>
        <authorList>
            <person name="Goeker M."/>
        </authorList>
    </citation>
    <scope>NUCLEOTIDE SEQUENCE [LARGE SCALE GENOMIC DNA]</scope>
    <source>
        <strain evidence="2 3">DSM 103526</strain>
    </source>
</reference>